<proteinExistence type="predicted"/>
<protein>
    <submittedName>
        <fullName evidence="7">Cytochrome c, mono-and diheme variants family</fullName>
    </submittedName>
</protein>
<keyword evidence="5" id="KW-0472">Membrane</keyword>
<dbReference type="AlphaFoldDB" id="I3ZYZ7"/>
<dbReference type="GeneID" id="71569029"/>
<sequence>MKHRIPGRITIPVVLLAILATFMMIIPMDFIPENGLAGILYNAVYQLKNVFSYWIVWVILGISFLMLLIINEINRVIERKKLSKLSPEERAIFLAEEKEGYLKRLFRSSKEKQSEEEEQAILLDHGFDGIKELDNSLPQWWLAMFYLGTAYMIIYVIAYFTTDFAHPIEEYNAQNALMEEQAQLWIKQNDITIDKAENLYKDEGALQRGEAIFTSICATCHMANGGGAAGPNLTDDYWINHQESELFKNIYHVVYDGSPNNPAMQAFGQTKQLTGLDIQDVASYVYYLNQVKPQVTVEEGGLAPQGEEMPQWKRK</sequence>
<evidence type="ECO:0000256" key="1">
    <source>
        <dbReference type="ARBA" id="ARBA00022617"/>
    </source>
</evidence>
<dbReference type="InterPro" id="IPR009056">
    <property type="entry name" value="Cyt_c-like_dom"/>
</dbReference>
<evidence type="ECO:0000256" key="5">
    <source>
        <dbReference type="SAM" id="Phobius"/>
    </source>
</evidence>
<feature type="domain" description="Cytochrome c" evidence="6">
    <location>
        <begin position="204"/>
        <end position="289"/>
    </location>
</feature>
<evidence type="ECO:0000256" key="2">
    <source>
        <dbReference type="ARBA" id="ARBA00022723"/>
    </source>
</evidence>
<feature type="transmembrane region" description="Helical" evidence="5">
    <location>
        <begin position="140"/>
        <end position="160"/>
    </location>
</feature>
<keyword evidence="3 4" id="KW-0408">Iron</keyword>
<keyword evidence="8" id="KW-1185">Reference proteome</keyword>
<evidence type="ECO:0000313" key="8">
    <source>
        <dbReference type="Proteomes" id="UP000006051"/>
    </source>
</evidence>
<dbReference type="InterPro" id="IPR038414">
    <property type="entry name" value="CcoP_N_sf"/>
</dbReference>
<evidence type="ECO:0000256" key="4">
    <source>
        <dbReference type="PROSITE-ProRule" id="PRU00433"/>
    </source>
</evidence>
<dbReference type="GO" id="GO:0046872">
    <property type="term" value="F:metal ion binding"/>
    <property type="evidence" value="ECO:0007669"/>
    <property type="project" value="UniProtKB-KW"/>
</dbReference>
<organism evidence="7 8">
    <name type="scientific">Ornithobacterium rhinotracheale (strain ATCC 51463 / DSM 15997 / CCUG 23171 / CIP 104009 / LMG 9086)</name>
    <dbReference type="NCBI Taxonomy" id="867902"/>
    <lineage>
        <taxon>Bacteria</taxon>
        <taxon>Pseudomonadati</taxon>
        <taxon>Bacteroidota</taxon>
        <taxon>Flavobacteriia</taxon>
        <taxon>Flavobacteriales</taxon>
        <taxon>Weeksellaceae</taxon>
        <taxon>Ornithobacterium</taxon>
    </lineage>
</organism>
<dbReference type="RefSeq" id="WP_014790532.1">
    <property type="nucleotide sequence ID" value="NC_018016.1"/>
</dbReference>
<dbReference type="Pfam" id="PF14715">
    <property type="entry name" value="FixP_N"/>
    <property type="match status" value="1"/>
</dbReference>
<gene>
    <name evidence="7" type="ordered locus">Ornrh_0733</name>
</gene>
<keyword evidence="2 4" id="KW-0479">Metal-binding</keyword>
<feature type="transmembrane region" description="Helical" evidence="5">
    <location>
        <begin position="12"/>
        <end position="31"/>
    </location>
</feature>
<keyword evidence="5" id="KW-0812">Transmembrane</keyword>
<dbReference type="GO" id="GO:0020037">
    <property type="term" value="F:heme binding"/>
    <property type="evidence" value="ECO:0007669"/>
    <property type="project" value="InterPro"/>
</dbReference>
<dbReference type="GO" id="GO:0009055">
    <property type="term" value="F:electron transfer activity"/>
    <property type="evidence" value="ECO:0007669"/>
    <property type="project" value="InterPro"/>
</dbReference>
<keyword evidence="1 4" id="KW-0349">Heme</keyword>
<dbReference type="SUPFAM" id="SSF46626">
    <property type="entry name" value="Cytochrome c"/>
    <property type="match status" value="1"/>
</dbReference>
<feature type="transmembrane region" description="Helical" evidence="5">
    <location>
        <begin position="51"/>
        <end position="70"/>
    </location>
</feature>
<dbReference type="PANTHER" id="PTHR33751:SF1">
    <property type="entry name" value="CBB3-TYPE CYTOCHROME C OXIDASE SUBUNIT FIXP"/>
    <property type="match status" value="1"/>
</dbReference>
<dbReference type="KEGG" id="orh:Ornrh_0733"/>
<dbReference type="Proteomes" id="UP000006051">
    <property type="component" value="Chromosome"/>
</dbReference>
<dbReference type="Pfam" id="PF13442">
    <property type="entry name" value="Cytochrome_CBB3"/>
    <property type="match status" value="1"/>
</dbReference>
<dbReference type="Gene3D" id="1.10.760.10">
    <property type="entry name" value="Cytochrome c-like domain"/>
    <property type="match status" value="1"/>
</dbReference>
<evidence type="ECO:0000313" key="7">
    <source>
        <dbReference type="EMBL" id="AFL96931.1"/>
    </source>
</evidence>
<dbReference type="PANTHER" id="PTHR33751">
    <property type="entry name" value="CBB3-TYPE CYTOCHROME C OXIDASE SUBUNIT FIXP"/>
    <property type="match status" value="1"/>
</dbReference>
<dbReference type="GeneID" id="97257446"/>
<dbReference type="eggNOG" id="COG2010">
    <property type="taxonomic scope" value="Bacteria"/>
</dbReference>
<reference evidence="7 8" key="1">
    <citation type="submission" date="2012-06" db="EMBL/GenBank/DDBJ databases">
        <title>The complete genome of Ornithobacterium rhinotracheale DSM 15997.</title>
        <authorList>
            <consortium name="US DOE Joint Genome Institute (JGI-PGF)"/>
            <person name="Lucas S."/>
            <person name="Copeland A."/>
            <person name="Lapidus A."/>
            <person name="Goodwin L."/>
            <person name="Pitluck S."/>
            <person name="Peters L."/>
            <person name="Mikhailova N."/>
            <person name="Teshima H."/>
            <person name="Kyrpides N."/>
            <person name="Mavromatis K."/>
            <person name="Pagani I."/>
            <person name="Ivanova N."/>
            <person name="Ovchinnikova G."/>
            <person name="Zeytun A."/>
            <person name="Detter J.C."/>
            <person name="Han C."/>
            <person name="Land M."/>
            <person name="Hauser L."/>
            <person name="Markowitz V."/>
            <person name="Cheng J.-F."/>
            <person name="Hugenholtz P."/>
            <person name="Woyke T."/>
            <person name="Wu D."/>
            <person name="Lang E."/>
            <person name="Kopitz M."/>
            <person name="Brambilla E."/>
            <person name="Klenk H.-P."/>
            <person name="Eisen J.A."/>
        </authorList>
    </citation>
    <scope>NUCLEOTIDE SEQUENCE [LARGE SCALE GENOMIC DNA]</scope>
    <source>
        <strain evidence="8">ATCC 51463 / DSM 15997 / CCUG 23171 / LMG 9086</strain>
    </source>
</reference>
<dbReference type="STRING" id="867902.Ornrh_0733"/>
<dbReference type="PROSITE" id="PS51007">
    <property type="entry name" value="CYTC"/>
    <property type="match status" value="1"/>
</dbReference>
<dbReference type="InterPro" id="IPR050597">
    <property type="entry name" value="Cytochrome_c_Oxidase_Subunit"/>
</dbReference>
<dbReference type="EMBL" id="CP003283">
    <property type="protein sequence ID" value="AFL96931.1"/>
    <property type="molecule type" value="Genomic_DNA"/>
</dbReference>
<name>I3ZYZ7_ORNRL</name>
<evidence type="ECO:0000256" key="3">
    <source>
        <dbReference type="ARBA" id="ARBA00023004"/>
    </source>
</evidence>
<dbReference type="Gene3D" id="6.10.280.130">
    <property type="match status" value="1"/>
</dbReference>
<dbReference type="InterPro" id="IPR032858">
    <property type="entry name" value="CcoP_N"/>
</dbReference>
<evidence type="ECO:0000259" key="6">
    <source>
        <dbReference type="PROSITE" id="PS51007"/>
    </source>
</evidence>
<accession>I3ZYZ7</accession>
<dbReference type="PATRIC" id="fig|867902.3.peg.713"/>
<dbReference type="HOGENOM" id="CLU_061347_1_0_10"/>
<keyword evidence="5" id="KW-1133">Transmembrane helix</keyword>
<dbReference type="InterPro" id="IPR036909">
    <property type="entry name" value="Cyt_c-like_dom_sf"/>
</dbReference>